<gene>
    <name evidence="5" type="ORF">ACFQ38_04020</name>
</gene>
<evidence type="ECO:0000313" key="6">
    <source>
        <dbReference type="Proteomes" id="UP001597231"/>
    </source>
</evidence>
<reference evidence="6" key="1">
    <citation type="journal article" date="2019" name="Int. J. Syst. Evol. Microbiol.">
        <title>The Global Catalogue of Microorganisms (GCM) 10K type strain sequencing project: providing services to taxonomists for standard genome sequencing and annotation.</title>
        <authorList>
            <consortium name="The Broad Institute Genomics Platform"/>
            <consortium name="The Broad Institute Genome Sequencing Center for Infectious Disease"/>
            <person name="Wu L."/>
            <person name="Ma J."/>
        </authorList>
    </citation>
    <scope>NUCLEOTIDE SEQUENCE [LARGE SCALE GENOMIC DNA]</scope>
    <source>
        <strain evidence="6">CCUG 53915</strain>
    </source>
</reference>
<dbReference type="PANTHER" id="PTHR30408">
    <property type="entry name" value="TYPE-1 RESTRICTION ENZYME ECOKI SPECIFICITY PROTEIN"/>
    <property type="match status" value="1"/>
</dbReference>
<keyword evidence="3" id="KW-0238">DNA-binding</keyword>
<sequence length="400" mass="46869">MKSNYKRLGDYIREINIRNVELKEVILLGVSIQKEFIPSIANTIGTNMKTYKLVKRGQFAYGPVTSRNGDRISIALLEDYKEAMISQSYTCFEVINNNELLPEYLMMWFKRPEFDRYARYISHGSVREIFSWEDMCNVELPIPSIEEQRKIVKEYNVIENRIKLNNQFVLKLEETAQTIYNQWFVNFEFPDENCMPYKSNGGKMEFNETINKEIPKGWKVGSLKDISQYINNKILLEKLTTKNYISTENMLPNRGGVVESQKIPNVNKVNEFKTGNILISNIRPYFKKIWMATFNGGCSNDVLCLGTNNDIFSKFLYYTLERDDFFDYVMAGSKGTKMPRGDKDWIMNYPLILPDEKVLNHYNKVISSFITIQESKRKENNLLDNFKTVHLSILARKAQW</sequence>
<dbReference type="SUPFAM" id="SSF116734">
    <property type="entry name" value="DNA methylase specificity domain"/>
    <property type="match status" value="2"/>
</dbReference>
<dbReference type="InterPro" id="IPR000055">
    <property type="entry name" value="Restrct_endonuc_typeI_TRD"/>
</dbReference>
<keyword evidence="5" id="KW-0255">Endonuclease</keyword>
<accession>A0ABW3TWA7</accession>
<comment type="caution">
    <text evidence="5">The sequence shown here is derived from an EMBL/GenBank/DDBJ whole genome shotgun (WGS) entry which is preliminary data.</text>
</comment>
<dbReference type="PANTHER" id="PTHR30408:SF13">
    <property type="entry name" value="TYPE I RESTRICTION ENZYME HINDI SPECIFICITY SUBUNIT"/>
    <property type="match status" value="1"/>
</dbReference>
<dbReference type="GO" id="GO:0004519">
    <property type="term" value="F:endonuclease activity"/>
    <property type="evidence" value="ECO:0007669"/>
    <property type="project" value="UniProtKB-KW"/>
</dbReference>
<dbReference type="InterPro" id="IPR044946">
    <property type="entry name" value="Restrct_endonuc_typeI_TRD_sf"/>
</dbReference>
<keyword evidence="6" id="KW-1185">Reference proteome</keyword>
<dbReference type="Gene3D" id="3.90.220.20">
    <property type="entry name" value="DNA methylase specificity domains"/>
    <property type="match status" value="2"/>
</dbReference>
<evidence type="ECO:0000256" key="2">
    <source>
        <dbReference type="ARBA" id="ARBA00022747"/>
    </source>
</evidence>
<dbReference type="InterPro" id="IPR052021">
    <property type="entry name" value="Type-I_RS_S_subunit"/>
</dbReference>
<evidence type="ECO:0000313" key="5">
    <source>
        <dbReference type="EMBL" id="MFD1204294.1"/>
    </source>
</evidence>
<organism evidence="5 6">
    <name type="scientific">Sporosarcina contaminans</name>
    <dbReference type="NCBI Taxonomy" id="633403"/>
    <lineage>
        <taxon>Bacteria</taxon>
        <taxon>Bacillati</taxon>
        <taxon>Bacillota</taxon>
        <taxon>Bacilli</taxon>
        <taxon>Bacillales</taxon>
        <taxon>Caryophanaceae</taxon>
        <taxon>Sporosarcina</taxon>
    </lineage>
</organism>
<evidence type="ECO:0000256" key="1">
    <source>
        <dbReference type="ARBA" id="ARBA00010923"/>
    </source>
</evidence>
<dbReference type="EMBL" id="JBHTLT010000019">
    <property type="protein sequence ID" value="MFD1204294.1"/>
    <property type="molecule type" value="Genomic_DNA"/>
</dbReference>
<comment type="similarity">
    <text evidence="1">Belongs to the type-I restriction system S methylase family.</text>
</comment>
<keyword evidence="5" id="KW-0378">Hydrolase</keyword>
<evidence type="ECO:0000259" key="4">
    <source>
        <dbReference type="Pfam" id="PF01420"/>
    </source>
</evidence>
<evidence type="ECO:0000256" key="3">
    <source>
        <dbReference type="ARBA" id="ARBA00023125"/>
    </source>
</evidence>
<dbReference type="Proteomes" id="UP001597231">
    <property type="component" value="Unassembled WGS sequence"/>
</dbReference>
<proteinExistence type="inferred from homology"/>
<feature type="domain" description="Type I restriction modification DNA specificity" evidence="4">
    <location>
        <begin position="34"/>
        <end position="168"/>
    </location>
</feature>
<keyword evidence="5" id="KW-0540">Nuclease</keyword>
<keyword evidence="2" id="KW-0680">Restriction system</keyword>
<dbReference type="RefSeq" id="WP_381479840.1">
    <property type="nucleotide sequence ID" value="NZ_JBHTLT010000019.1"/>
</dbReference>
<protein>
    <submittedName>
        <fullName evidence="5">Restriction endonuclease subunit S</fullName>
    </submittedName>
</protein>
<dbReference type="Pfam" id="PF01420">
    <property type="entry name" value="Methylase_S"/>
    <property type="match status" value="1"/>
</dbReference>
<name>A0ABW3TWA7_9BACL</name>